<dbReference type="OrthoDB" id="1454687at2"/>
<evidence type="ECO:0000313" key="4">
    <source>
        <dbReference type="EMBL" id="RYU91861.1"/>
    </source>
</evidence>
<dbReference type="EMBL" id="SEWF01000027">
    <property type="protein sequence ID" value="RYU94348.1"/>
    <property type="molecule type" value="Genomic_DNA"/>
</dbReference>
<dbReference type="EMBL" id="SEWF01000082">
    <property type="protein sequence ID" value="RYU92634.1"/>
    <property type="molecule type" value="Genomic_DNA"/>
</dbReference>
<dbReference type="InterPro" id="IPR008490">
    <property type="entry name" value="Transposase_InsH_N"/>
</dbReference>
<evidence type="ECO:0000313" key="8">
    <source>
        <dbReference type="EMBL" id="RYU94348.1"/>
    </source>
</evidence>
<dbReference type="EMBL" id="SEWF01000122">
    <property type="protein sequence ID" value="RYU91010.1"/>
    <property type="molecule type" value="Genomic_DNA"/>
</dbReference>
<dbReference type="EMBL" id="SEWF01000033">
    <property type="protein sequence ID" value="RYU94028.1"/>
    <property type="molecule type" value="Genomic_DNA"/>
</dbReference>
<comment type="caution">
    <text evidence="5">The sequence shown here is derived from an EMBL/GenBank/DDBJ whole genome shotgun (WGS) entry which is preliminary data.</text>
</comment>
<evidence type="ECO:0000313" key="7">
    <source>
        <dbReference type="EMBL" id="RYU94028.1"/>
    </source>
</evidence>
<reference evidence="5 9" key="1">
    <citation type="submission" date="2019-02" db="EMBL/GenBank/DDBJ databases">
        <title>Bacterial novel species Emticicia sp. 17J42-9 isolated from soil.</title>
        <authorList>
            <person name="Jung H.-Y."/>
        </authorList>
    </citation>
    <scope>NUCLEOTIDE SEQUENCE [LARGE SCALE GENOMIC DNA]</scope>
    <source>
        <strain evidence="5 9">17J42-9</strain>
    </source>
</reference>
<keyword evidence="9" id="KW-1185">Reference proteome</keyword>
<proteinExistence type="predicted"/>
<dbReference type="EMBL" id="SEWF01000035">
    <property type="protein sequence ID" value="RYU93854.1"/>
    <property type="molecule type" value="Genomic_DNA"/>
</dbReference>
<dbReference type="AlphaFoldDB" id="A0A4Q5LSW9"/>
<evidence type="ECO:0000313" key="9">
    <source>
        <dbReference type="Proteomes" id="UP000293162"/>
    </source>
</evidence>
<protein>
    <submittedName>
        <fullName evidence="5">Transposase</fullName>
    </submittedName>
</protein>
<dbReference type="EMBL" id="SEWF01000111">
    <property type="protein sequence ID" value="RYU91029.1"/>
    <property type="molecule type" value="Genomic_DNA"/>
</dbReference>
<evidence type="ECO:0000313" key="2">
    <source>
        <dbReference type="EMBL" id="RYU91010.1"/>
    </source>
</evidence>
<organism evidence="5 9">
    <name type="scientific">Emticicia agri</name>
    <dbReference type="NCBI Taxonomy" id="2492393"/>
    <lineage>
        <taxon>Bacteria</taxon>
        <taxon>Pseudomonadati</taxon>
        <taxon>Bacteroidota</taxon>
        <taxon>Cytophagia</taxon>
        <taxon>Cytophagales</taxon>
        <taxon>Leadbetterellaceae</taxon>
        <taxon>Emticicia</taxon>
    </lineage>
</organism>
<dbReference type="Pfam" id="PF05598">
    <property type="entry name" value="DUF772"/>
    <property type="match status" value="1"/>
</dbReference>
<gene>
    <name evidence="8" type="ORF">EWM59_17640</name>
    <name evidence="7" type="ORF">EWM59_19315</name>
    <name evidence="6" type="ORF">EWM59_19635</name>
    <name evidence="5" type="ORF">EWM59_26265</name>
    <name evidence="4" type="ORF">EWM59_26420</name>
    <name evidence="3" type="ORF">EWM59_27205</name>
    <name evidence="2" type="ORF">EWM59_27290</name>
</gene>
<feature type="non-terminal residue" evidence="5">
    <location>
        <position position="282"/>
    </location>
</feature>
<evidence type="ECO:0000313" key="6">
    <source>
        <dbReference type="EMBL" id="RYU93854.1"/>
    </source>
</evidence>
<dbReference type="Proteomes" id="UP000293162">
    <property type="component" value="Unassembled WGS sequence"/>
</dbReference>
<dbReference type="EMBL" id="SEWF01000085">
    <property type="protein sequence ID" value="RYU91861.1"/>
    <property type="molecule type" value="Genomic_DNA"/>
</dbReference>
<sequence length="282" mass="33210">MQGTLFDLDSPNFSRLHIFKNKTELGAIYQTIDWVALDNLLPKKKTKVGSPSILPPRGYFGLMFLKHYLKLSDEKLLERLNTDWAIQMFCGIQLCDNQMVRDNAFVSNARTYLAKHIDLGVLQQTLIANWKQEIPDKQVVLMDATCYESYIRFPTDVKLLWESCQWLWEKQIPTLCQTYRIKLPRSKFKDQKTKYISYSKLRKKSYRKTRSRQNALLKLLDKGIEAYQSLLNQTQAKGLSMVDAETFKTIKLVYQQQKQRYLHPQAKIPNRIVSLYKPYLRP</sequence>
<evidence type="ECO:0000313" key="3">
    <source>
        <dbReference type="EMBL" id="RYU91029.1"/>
    </source>
</evidence>
<dbReference type="PANTHER" id="PTHR33803:SF3">
    <property type="entry name" value="BLL1974 PROTEIN"/>
    <property type="match status" value="1"/>
</dbReference>
<evidence type="ECO:0000259" key="1">
    <source>
        <dbReference type="Pfam" id="PF05598"/>
    </source>
</evidence>
<dbReference type="PANTHER" id="PTHR33803">
    <property type="entry name" value="IS1478 TRANSPOSASE"/>
    <property type="match status" value="1"/>
</dbReference>
<accession>A0A4Q5LSW9</accession>
<name>A0A4Q5LSW9_9BACT</name>
<feature type="domain" description="Transposase InsH N-terminal" evidence="1">
    <location>
        <begin position="20"/>
        <end position="106"/>
    </location>
</feature>
<evidence type="ECO:0000313" key="5">
    <source>
        <dbReference type="EMBL" id="RYU92634.1"/>
    </source>
</evidence>
<dbReference type="RefSeq" id="WP_130022580.1">
    <property type="nucleotide sequence ID" value="NZ_SEWF01000027.1"/>
</dbReference>